<reference evidence="2 3" key="1">
    <citation type="submission" date="2020-07" db="EMBL/GenBank/DDBJ databases">
        <authorList>
            <person name="Feng X."/>
        </authorList>
    </citation>
    <scope>NUCLEOTIDE SEQUENCE [LARGE SCALE GENOMIC DNA]</scope>
    <source>
        <strain evidence="2 3">JCM31066</strain>
    </source>
</reference>
<evidence type="ECO:0000313" key="3">
    <source>
        <dbReference type="Proteomes" id="UP000546464"/>
    </source>
</evidence>
<dbReference type="Gene3D" id="3.30.950.30">
    <property type="entry name" value="Schlafen, AAA domain"/>
    <property type="match status" value="1"/>
</dbReference>
<protein>
    <submittedName>
        <fullName evidence="2">ATP-binding protein</fullName>
    </submittedName>
</protein>
<comment type="caution">
    <text evidence="2">The sequence shown here is derived from an EMBL/GenBank/DDBJ whole genome shotgun (WGS) entry which is preliminary data.</text>
</comment>
<dbReference type="InterPro" id="IPR007421">
    <property type="entry name" value="Schlafen_AlbA_2_dom"/>
</dbReference>
<keyword evidence="2" id="KW-0547">Nucleotide-binding</keyword>
<dbReference type="EMBL" id="JACHVB010000014">
    <property type="protein sequence ID" value="MBC2593539.1"/>
    <property type="molecule type" value="Genomic_DNA"/>
</dbReference>
<evidence type="ECO:0000313" key="2">
    <source>
        <dbReference type="EMBL" id="MBC2593539.1"/>
    </source>
</evidence>
<dbReference type="Proteomes" id="UP000546464">
    <property type="component" value="Unassembled WGS sequence"/>
</dbReference>
<keyword evidence="2" id="KW-0067">ATP-binding</keyword>
<feature type="domain" description="Schlafen AlbA-2" evidence="1">
    <location>
        <begin position="24"/>
        <end position="147"/>
    </location>
</feature>
<dbReference type="InterPro" id="IPR038461">
    <property type="entry name" value="Schlafen_AlbA_2_dom_sf"/>
</dbReference>
<sequence>MDDITFRRLLYEEESVFLDFKCQQYPFKDVSDTQKSELLKDILGFCNARRPGLDAYILIGVKEIRGGQSEVVGIAECEHLSDNDIQQFVNTKTNRPVHFRYEAYCFSEKQVGVIVIAEQQRPIYLKKDYGKLKRDCVYVRRGSSTDPSHPASPDEIALMGSEKSTPNTKIDILFAEPDYDVSIGLAFPLRGEYCQMPDDDDIPLIEPRATTSTYGGLTFDLGNAFREPINSEFYRELAYYEYVRRLFRPVRLSVQNTGEVSAKNVRVEIVLADDDGVFALDECEVPERPRRKGSFISTPVIGAVGAAIRREPGIVEISTKGERTSIEINCYDLQPGRQVWSEVFYIGTRNNGVSEINGKVYADSLSKPAEFRLTVQAEIQFTQMTVDELRSLNVPERDYTD</sequence>
<dbReference type="Pfam" id="PF04326">
    <property type="entry name" value="SLFN_AlbA_2"/>
    <property type="match status" value="1"/>
</dbReference>
<proteinExistence type="predicted"/>
<organism evidence="2 3">
    <name type="scientific">Ruficoccus amylovorans</name>
    <dbReference type="NCBI Taxonomy" id="1804625"/>
    <lineage>
        <taxon>Bacteria</taxon>
        <taxon>Pseudomonadati</taxon>
        <taxon>Verrucomicrobiota</taxon>
        <taxon>Opitutia</taxon>
        <taxon>Puniceicoccales</taxon>
        <taxon>Cerasicoccaceae</taxon>
        <taxon>Ruficoccus</taxon>
    </lineage>
</organism>
<name>A0A842HBK3_9BACT</name>
<gene>
    <name evidence="2" type="ORF">H5P28_04615</name>
</gene>
<evidence type="ECO:0000259" key="1">
    <source>
        <dbReference type="Pfam" id="PF04326"/>
    </source>
</evidence>
<dbReference type="AlphaFoldDB" id="A0A842HBK3"/>
<dbReference type="GO" id="GO:0005524">
    <property type="term" value="F:ATP binding"/>
    <property type="evidence" value="ECO:0007669"/>
    <property type="project" value="UniProtKB-KW"/>
</dbReference>
<keyword evidence="3" id="KW-1185">Reference proteome</keyword>
<dbReference type="RefSeq" id="WP_185674546.1">
    <property type="nucleotide sequence ID" value="NZ_JACHVB010000014.1"/>
</dbReference>
<accession>A0A842HBK3</accession>